<feature type="transmembrane region" description="Helical" evidence="1">
    <location>
        <begin position="7"/>
        <end position="27"/>
    </location>
</feature>
<organism evidence="2">
    <name type="scientific">Anguilla anguilla</name>
    <name type="common">European freshwater eel</name>
    <name type="synonym">Muraena anguilla</name>
    <dbReference type="NCBI Taxonomy" id="7936"/>
    <lineage>
        <taxon>Eukaryota</taxon>
        <taxon>Metazoa</taxon>
        <taxon>Chordata</taxon>
        <taxon>Craniata</taxon>
        <taxon>Vertebrata</taxon>
        <taxon>Euteleostomi</taxon>
        <taxon>Actinopterygii</taxon>
        <taxon>Neopterygii</taxon>
        <taxon>Teleostei</taxon>
        <taxon>Anguilliformes</taxon>
        <taxon>Anguillidae</taxon>
        <taxon>Anguilla</taxon>
    </lineage>
</organism>
<keyword evidence="1" id="KW-0472">Membrane</keyword>
<dbReference type="AlphaFoldDB" id="A0A0E9SEV4"/>
<reference evidence="2" key="1">
    <citation type="submission" date="2014-11" db="EMBL/GenBank/DDBJ databases">
        <authorList>
            <person name="Amaro Gonzalez C."/>
        </authorList>
    </citation>
    <scope>NUCLEOTIDE SEQUENCE</scope>
</reference>
<accession>A0A0E9SEV4</accession>
<evidence type="ECO:0000313" key="2">
    <source>
        <dbReference type="EMBL" id="JAH39048.1"/>
    </source>
</evidence>
<evidence type="ECO:0000256" key="1">
    <source>
        <dbReference type="SAM" id="Phobius"/>
    </source>
</evidence>
<reference evidence="2" key="2">
    <citation type="journal article" date="2015" name="Fish Shellfish Immunol.">
        <title>Early steps in the European eel (Anguilla anguilla)-Vibrio vulnificus interaction in the gills: Role of the RtxA13 toxin.</title>
        <authorList>
            <person name="Callol A."/>
            <person name="Pajuelo D."/>
            <person name="Ebbesson L."/>
            <person name="Teles M."/>
            <person name="MacKenzie S."/>
            <person name="Amaro C."/>
        </authorList>
    </citation>
    <scope>NUCLEOTIDE SEQUENCE</scope>
</reference>
<name>A0A0E9SEV4_ANGAN</name>
<dbReference type="EMBL" id="GBXM01069529">
    <property type="protein sequence ID" value="JAH39048.1"/>
    <property type="molecule type" value="Transcribed_RNA"/>
</dbReference>
<keyword evidence="1" id="KW-1133">Transmembrane helix</keyword>
<sequence>MKVMCILKVLLVGQSAQFIVVLCSWALF</sequence>
<proteinExistence type="predicted"/>
<protein>
    <submittedName>
        <fullName evidence="2">Uncharacterized protein</fullName>
    </submittedName>
</protein>
<keyword evidence="1" id="KW-0812">Transmembrane</keyword>